<sequence>MRFFTSHCWFSRAPNEAGFTIGLRVRHFRGTGFPARASSYTGRKACATNTRTNRINRTAYQRRVRITSSPIPSRS</sequence>
<dbReference type="KEGG" id="ftj:FTUN_3028"/>
<evidence type="ECO:0000313" key="1">
    <source>
        <dbReference type="EMBL" id="QJW95479.1"/>
    </source>
</evidence>
<dbReference type="EMBL" id="CP053452">
    <property type="protein sequence ID" value="QJW95479.1"/>
    <property type="molecule type" value="Genomic_DNA"/>
</dbReference>
<dbReference type="AlphaFoldDB" id="A0A6M5YMY7"/>
<gene>
    <name evidence="1" type="ORF">FTUN_3028</name>
</gene>
<accession>A0A6M5YMY7</accession>
<proteinExistence type="predicted"/>
<dbReference type="Proteomes" id="UP000503447">
    <property type="component" value="Chromosome"/>
</dbReference>
<keyword evidence="2" id="KW-1185">Reference proteome</keyword>
<evidence type="ECO:0000313" key="2">
    <source>
        <dbReference type="Proteomes" id="UP000503447"/>
    </source>
</evidence>
<protein>
    <submittedName>
        <fullName evidence="1">Uncharacterized protein</fullName>
    </submittedName>
</protein>
<name>A0A6M5YMY7_9BACT</name>
<organism evidence="1 2">
    <name type="scientific">Frigoriglobus tundricola</name>
    <dbReference type="NCBI Taxonomy" id="2774151"/>
    <lineage>
        <taxon>Bacteria</taxon>
        <taxon>Pseudomonadati</taxon>
        <taxon>Planctomycetota</taxon>
        <taxon>Planctomycetia</taxon>
        <taxon>Gemmatales</taxon>
        <taxon>Gemmataceae</taxon>
        <taxon>Frigoriglobus</taxon>
    </lineage>
</organism>
<reference evidence="2" key="1">
    <citation type="submission" date="2020-05" db="EMBL/GenBank/DDBJ databases">
        <title>Frigoriglobus tundricola gen. nov., sp. nov., a psychrotolerant cellulolytic planctomycete of the family Gemmataceae with two divergent copies of 16S rRNA gene.</title>
        <authorList>
            <person name="Kulichevskaya I.S."/>
            <person name="Ivanova A.A."/>
            <person name="Naumoff D.G."/>
            <person name="Beletsky A.V."/>
            <person name="Rijpstra W.I.C."/>
            <person name="Sinninghe Damste J.S."/>
            <person name="Mardanov A.V."/>
            <person name="Ravin N.V."/>
            <person name="Dedysh S.N."/>
        </authorList>
    </citation>
    <scope>NUCLEOTIDE SEQUENCE [LARGE SCALE GENOMIC DNA]</scope>
    <source>
        <strain evidence="2">PL17</strain>
    </source>
</reference>